<organism evidence="2 3">
    <name type="scientific">Kribbella orskensis</name>
    <dbReference type="NCBI Taxonomy" id="2512216"/>
    <lineage>
        <taxon>Bacteria</taxon>
        <taxon>Bacillati</taxon>
        <taxon>Actinomycetota</taxon>
        <taxon>Actinomycetes</taxon>
        <taxon>Propionibacteriales</taxon>
        <taxon>Kribbellaceae</taxon>
        <taxon>Kribbella</taxon>
    </lineage>
</organism>
<evidence type="ECO:0000313" key="3">
    <source>
        <dbReference type="Proteomes" id="UP000295818"/>
    </source>
</evidence>
<dbReference type="EMBL" id="SLWM01000004">
    <property type="protein sequence ID" value="TCO25787.1"/>
    <property type="molecule type" value="Genomic_DNA"/>
</dbReference>
<gene>
    <name evidence="2" type="ORF">EV644_104291</name>
</gene>
<keyword evidence="3" id="KW-1185">Reference proteome</keyword>
<evidence type="ECO:0000256" key="1">
    <source>
        <dbReference type="SAM" id="MobiDB-lite"/>
    </source>
</evidence>
<accession>A0ABY2BNK1</accession>
<dbReference type="Proteomes" id="UP000295818">
    <property type="component" value="Unassembled WGS sequence"/>
</dbReference>
<comment type="caution">
    <text evidence="2">The sequence shown here is derived from an EMBL/GenBank/DDBJ whole genome shotgun (WGS) entry which is preliminary data.</text>
</comment>
<name>A0ABY2BNK1_9ACTN</name>
<reference evidence="2 3" key="1">
    <citation type="journal article" date="2015" name="Stand. Genomic Sci.">
        <title>Genomic Encyclopedia of Bacterial and Archaeal Type Strains, Phase III: the genomes of soil and plant-associated and newly described type strains.</title>
        <authorList>
            <person name="Whitman W.B."/>
            <person name="Woyke T."/>
            <person name="Klenk H.P."/>
            <person name="Zhou Y."/>
            <person name="Lilburn T.G."/>
            <person name="Beck B.J."/>
            <person name="De Vos P."/>
            <person name="Vandamme P."/>
            <person name="Eisen J.A."/>
            <person name="Garrity G."/>
            <person name="Hugenholtz P."/>
            <person name="Kyrpides N.C."/>
        </authorList>
    </citation>
    <scope>NUCLEOTIDE SEQUENCE [LARGE SCALE GENOMIC DNA]</scope>
    <source>
        <strain evidence="2 3">VKM Ac-2538</strain>
    </source>
</reference>
<proteinExistence type="predicted"/>
<feature type="region of interest" description="Disordered" evidence="1">
    <location>
        <begin position="194"/>
        <end position="233"/>
    </location>
</feature>
<sequence length="233" mass="24934">MSSSTLYAPLTAGAFLFGDSPGAHTAEAVAQAISQQGAARSALRSVRRLSASSVETVDREIGSVTGRLLDLDLGEILVSSWQKYSKLIESAERTQAAPGSEEIVELVTHRVSSTYTPHVDLAVERTLVHSFEFELELVFDVIGLEAVVRDGALAMVRAGECVVTATLTLDGARLAKKRHLVNLDLMVRLDPPRPLISGSDPVRTPAADSAATPIDARPSRWPEAVPLRSRGRG</sequence>
<evidence type="ECO:0000313" key="2">
    <source>
        <dbReference type="EMBL" id="TCO25787.1"/>
    </source>
</evidence>
<dbReference type="RefSeq" id="WP_132188628.1">
    <property type="nucleotide sequence ID" value="NZ_SLWM01000004.1"/>
</dbReference>
<protein>
    <submittedName>
        <fullName evidence="2">Uncharacterized protein</fullName>
    </submittedName>
</protein>